<evidence type="ECO:0000313" key="2">
    <source>
        <dbReference type="EMBL" id="OBU00040.1"/>
    </source>
</evidence>
<sequence length="195" mass="21902">MKLLDLLFVAFALSGVSSAIPTTQENTLEPITGTIISTGVTENGEPYTITEDFVDLTDAELALFENYPGNSTSSLDKRANGTNGNCNQWHSGKYCYCGGEISNRGDSYHGSQDFCKKIKFQKFRNGSLHHVKWLPTVKIEYWVTNSCNEDRSVGDNCGDIFLALIDWCDWGWMTTKGGHHKYNTCLQFRFDVNSR</sequence>
<protein>
    <recommendedName>
        <fullName evidence="4">Cyanovirin-N domain-containing protein</fullName>
    </recommendedName>
</protein>
<organism evidence="2 3">
    <name type="scientific">Pseudogymnoascus verrucosus</name>
    <dbReference type="NCBI Taxonomy" id="342668"/>
    <lineage>
        <taxon>Eukaryota</taxon>
        <taxon>Fungi</taxon>
        <taxon>Dikarya</taxon>
        <taxon>Ascomycota</taxon>
        <taxon>Pezizomycotina</taxon>
        <taxon>Leotiomycetes</taxon>
        <taxon>Thelebolales</taxon>
        <taxon>Thelebolaceae</taxon>
        <taxon>Pseudogymnoascus</taxon>
    </lineage>
</organism>
<evidence type="ECO:0000313" key="3">
    <source>
        <dbReference type="Proteomes" id="UP000091956"/>
    </source>
</evidence>
<dbReference type="EMBL" id="KV460210">
    <property type="protein sequence ID" value="OBU00040.1"/>
    <property type="molecule type" value="Genomic_DNA"/>
</dbReference>
<gene>
    <name evidence="2" type="ORF">VE01_01731</name>
</gene>
<dbReference type="Proteomes" id="UP000091956">
    <property type="component" value="Unassembled WGS sequence"/>
</dbReference>
<dbReference type="RefSeq" id="XP_018133772.1">
    <property type="nucleotide sequence ID" value="XM_018271249.2"/>
</dbReference>
<feature type="chain" id="PRO_5008609184" description="Cyanovirin-N domain-containing protein" evidence="1">
    <location>
        <begin position="20"/>
        <end position="195"/>
    </location>
</feature>
<reference evidence="2 3" key="1">
    <citation type="submission" date="2016-03" db="EMBL/GenBank/DDBJ databases">
        <title>Comparative genomics of Pseudogymnoascus destructans, the fungus causing white-nose syndrome of bats.</title>
        <authorList>
            <person name="Palmer J.M."/>
            <person name="Drees K.P."/>
            <person name="Foster J.T."/>
            <person name="Lindner D.L."/>
        </authorList>
    </citation>
    <scope>NUCLEOTIDE SEQUENCE [LARGE SCALE GENOMIC DNA]</scope>
    <source>
        <strain evidence="2 3">UAMH 10579</strain>
    </source>
</reference>
<dbReference type="GeneID" id="28835117"/>
<dbReference type="OrthoDB" id="3432828at2759"/>
<evidence type="ECO:0008006" key="4">
    <source>
        <dbReference type="Google" id="ProtNLM"/>
    </source>
</evidence>
<evidence type="ECO:0000256" key="1">
    <source>
        <dbReference type="SAM" id="SignalP"/>
    </source>
</evidence>
<dbReference type="AlphaFoldDB" id="A0A1B8GW39"/>
<accession>A0A1B8GW39</accession>
<keyword evidence="1" id="KW-0732">Signal</keyword>
<reference evidence="3" key="2">
    <citation type="journal article" date="2018" name="Nat. Commun.">
        <title>Extreme sensitivity to ultraviolet light in the fungal pathogen causing white-nose syndrome of bats.</title>
        <authorList>
            <person name="Palmer J.M."/>
            <person name="Drees K.P."/>
            <person name="Foster J.T."/>
            <person name="Lindner D.L."/>
        </authorList>
    </citation>
    <scope>NUCLEOTIDE SEQUENCE [LARGE SCALE GENOMIC DNA]</scope>
    <source>
        <strain evidence="3">UAMH 10579</strain>
    </source>
</reference>
<proteinExistence type="predicted"/>
<keyword evidence="3" id="KW-1185">Reference proteome</keyword>
<feature type="signal peptide" evidence="1">
    <location>
        <begin position="1"/>
        <end position="19"/>
    </location>
</feature>
<name>A0A1B8GW39_9PEZI</name>